<dbReference type="EMBL" id="JPFY01000013">
    <property type="protein sequence ID" value="KEQ44863.1"/>
    <property type="molecule type" value="Genomic_DNA"/>
</dbReference>
<keyword evidence="1" id="KW-0328">Glycosyltransferase</keyword>
<evidence type="ECO:0000256" key="1">
    <source>
        <dbReference type="ARBA" id="ARBA00022676"/>
    </source>
</evidence>
<evidence type="ECO:0000313" key="5">
    <source>
        <dbReference type="Proteomes" id="UP000028089"/>
    </source>
</evidence>
<dbReference type="AlphaFoldDB" id="A0A081QPJ0"/>
<accession>A0A081QPJ0</accession>
<evidence type="ECO:0000256" key="2">
    <source>
        <dbReference type="ARBA" id="ARBA00022679"/>
    </source>
</evidence>
<dbReference type="CDD" id="cd00761">
    <property type="entry name" value="Glyco_tranf_GTA_type"/>
    <property type="match status" value="1"/>
</dbReference>
<comment type="caution">
    <text evidence="4">The sequence shown here is derived from an EMBL/GenBank/DDBJ whole genome shotgun (WGS) entry which is preliminary data.</text>
</comment>
<dbReference type="PANTHER" id="PTHR22916">
    <property type="entry name" value="GLYCOSYLTRANSFERASE"/>
    <property type="match status" value="1"/>
</dbReference>
<dbReference type="PANTHER" id="PTHR22916:SF51">
    <property type="entry name" value="GLYCOSYLTRANSFERASE EPSH-RELATED"/>
    <property type="match status" value="1"/>
</dbReference>
<dbReference type="InterPro" id="IPR029044">
    <property type="entry name" value="Nucleotide-diphossugar_trans"/>
</dbReference>
<evidence type="ECO:0000313" key="4">
    <source>
        <dbReference type="EMBL" id="KEQ44863.1"/>
    </source>
</evidence>
<proteinExistence type="predicted"/>
<dbReference type="InterPro" id="IPR001173">
    <property type="entry name" value="Glyco_trans_2-like"/>
</dbReference>
<dbReference type="GO" id="GO:0016757">
    <property type="term" value="F:glycosyltransferase activity"/>
    <property type="evidence" value="ECO:0007669"/>
    <property type="project" value="UniProtKB-KW"/>
</dbReference>
<evidence type="ECO:0000259" key="3">
    <source>
        <dbReference type="Pfam" id="PF00535"/>
    </source>
</evidence>
<gene>
    <name evidence="4" type="ORF">SK578_0959</name>
</gene>
<dbReference type="SUPFAM" id="SSF53448">
    <property type="entry name" value="Nucleotide-diphospho-sugar transferases"/>
    <property type="match status" value="1"/>
</dbReference>
<reference evidence="4 5" key="1">
    <citation type="submission" date="2014-05" db="EMBL/GenBank/DDBJ databases">
        <authorList>
            <person name="Daugherty S.C."/>
            <person name="Tallon L.J."/>
            <person name="Sadzewicz L."/>
            <person name="Kilian M."/>
            <person name="Tettelin H."/>
        </authorList>
    </citation>
    <scope>NUCLEOTIDE SEQUENCE [LARGE SCALE GENOMIC DNA]</scope>
    <source>
        <strain evidence="4 5">SK578</strain>
    </source>
</reference>
<dbReference type="PATRIC" id="fig|28037.93.peg.917"/>
<keyword evidence="2 4" id="KW-0808">Transferase</keyword>
<dbReference type="RefSeq" id="WP_042750983.1">
    <property type="nucleotide sequence ID" value="NZ_JPFY01000013.1"/>
</dbReference>
<dbReference type="Proteomes" id="UP000028089">
    <property type="component" value="Unassembled WGS sequence"/>
</dbReference>
<organism evidence="4 5">
    <name type="scientific">Streptococcus mitis</name>
    <dbReference type="NCBI Taxonomy" id="28037"/>
    <lineage>
        <taxon>Bacteria</taxon>
        <taxon>Bacillati</taxon>
        <taxon>Bacillota</taxon>
        <taxon>Bacilli</taxon>
        <taxon>Lactobacillales</taxon>
        <taxon>Streptococcaceae</taxon>
        <taxon>Streptococcus</taxon>
        <taxon>Streptococcus mitis group</taxon>
    </lineage>
</organism>
<sequence>MKLTIGVPVYNGEKYISRCIDSIAKEYEAVKDKIELELLIVNDGSKDSSETILKGYSEKLSYLKVLSQENGGLAHVRRVTLEEASGDYLWFVDIDDEIEEGALKFIANQKLEEVNIFDYRVGYENSELDHISMGIEEYTILNPNKERRLFTLPNAVWHYIYDLEFLRKTKLTFKSGYLYEDFEFMARLWPNVNKAKYFNFSIYKYYLTEGSIMRGGTAINKIRDIEVMLNSVEEYYAENYPGEYKEELEYYNWYHILYGGYANILRIDKKSPLLKDYLEKVNKKYPNWIKNKYLNSQPLKRKLLMYLIKYNQKSIVKKLLK</sequence>
<protein>
    <submittedName>
        <fullName evidence="4">Glycosyl transferase 2 family protein</fullName>
    </submittedName>
</protein>
<dbReference type="Gene3D" id="3.90.550.10">
    <property type="entry name" value="Spore Coat Polysaccharide Biosynthesis Protein SpsA, Chain A"/>
    <property type="match status" value="1"/>
</dbReference>
<name>A0A081QPJ0_STRMT</name>
<feature type="domain" description="Glycosyltransferase 2-like" evidence="3">
    <location>
        <begin position="4"/>
        <end position="169"/>
    </location>
</feature>
<dbReference type="Pfam" id="PF00535">
    <property type="entry name" value="Glycos_transf_2"/>
    <property type="match status" value="1"/>
</dbReference>